<evidence type="ECO:0000256" key="2">
    <source>
        <dbReference type="SAM" id="Phobius"/>
    </source>
</evidence>
<evidence type="ECO:0000256" key="1">
    <source>
        <dbReference type="SAM" id="MobiDB-lite"/>
    </source>
</evidence>
<accession>A0A1I5MC90</accession>
<proteinExistence type="predicted"/>
<feature type="transmembrane region" description="Helical" evidence="2">
    <location>
        <begin position="69"/>
        <end position="89"/>
    </location>
</feature>
<keyword evidence="2" id="KW-0812">Transmembrane</keyword>
<reference evidence="4" key="1">
    <citation type="submission" date="2016-10" db="EMBL/GenBank/DDBJ databases">
        <authorList>
            <person name="Varghese N."/>
            <person name="Submissions S."/>
        </authorList>
    </citation>
    <scope>NUCLEOTIDE SEQUENCE [LARGE SCALE GENOMIC DNA]</scope>
    <source>
        <strain evidence="4">DSM 17834</strain>
    </source>
</reference>
<dbReference type="EMBL" id="FOWX01000004">
    <property type="protein sequence ID" value="SFP07130.1"/>
    <property type="molecule type" value="Genomic_DNA"/>
</dbReference>
<dbReference type="Proteomes" id="UP000198784">
    <property type="component" value="Unassembled WGS sequence"/>
</dbReference>
<organism evidence="3 4">
    <name type="scientific">Pseudomonas borbori</name>
    <dbReference type="NCBI Taxonomy" id="289003"/>
    <lineage>
        <taxon>Bacteria</taxon>
        <taxon>Pseudomonadati</taxon>
        <taxon>Pseudomonadota</taxon>
        <taxon>Gammaproteobacteria</taxon>
        <taxon>Pseudomonadales</taxon>
        <taxon>Pseudomonadaceae</taxon>
        <taxon>Pseudomonas</taxon>
    </lineage>
</organism>
<sequence>MKGFRKETKGPGIQSREPKPAQKSIAFKDLPQRRPQTPRSPSTRKRDCEPASLGSGVHTQRREGMSQEVFGFLLLTCLLFFCSGMAVWAKWPEIKGYLAKHRAPHKR</sequence>
<keyword evidence="4" id="KW-1185">Reference proteome</keyword>
<feature type="region of interest" description="Disordered" evidence="1">
    <location>
        <begin position="1"/>
        <end position="60"/>
    </location>
</feature>
<name>A0A1I5MC90_9PSED</name>
<evidence type="ECO:0000313" key="3">
    <source>
        <dbReference type="EMBL" id="SFP07130.1"/>
    </source>
</evidence>
<keyword evidence="2" id="KW-1133">Transmembrane helix</keyword>
<protein>
    <submittedName>
        <fullName evidence="3">Uncharacterized protein</fullName>
    </submittedName>
</protein>
<dbReference type="STRING" id="289003.SAMN05216190_104195"/>
<keyword evidence="2" id="KW-0472">Membrane</keyword>
<evidence type="ECO:0000313" key="4">
    <source>
        <dbReference type="Proteomes" id="UP000198784"/>
    </source>
</evidence>
<gene>
    <name evidence="3" type="ORF">SAMN05216190_104195</name>
</gene>
<dbReference type="AlphaFoldDB" id="A0A1I5MC90"/>